<dbReference type="Proteomes" id="UP001445076">
    <property type="component" value="Unassembled WGS sequence"/>
</dbReference>
<comment type="caution">
    <text evidence="2">The sequence shown here is derived from an EMBL/GenBank/DDBJ whole genome shotgun (WGS) entry which is preliminary data.</text>
</comment>
<keyword evidence="1" id="KW-0472">Membrane</keyword>
<protein>
    <submittedName>
        <fullName evidence="2">Uncharacterized protein</fullName>
    </submittedName>
</protein>
<name>A0AAW0XHM1_CHEQU</name>
<accession>A0AAW0XHM1</accession>
<keyword evidence="3" id="KW-1185">Reference proteome</keyword>
<keyword evidence="1" id="KW-1133">Transmembrane helix</keyword>
<organism evidence="2 3">
    <name type="scientific">Cherax quadricarinatus</name>
    <name type="common">Australian red claw crayfish</name>
    <dbReference type="NCBI Taxonomy" id="27406"/>
    <lineage>
        <taxon>Eukaryota</taxon>
        <taxon>Metazoa</taxon>
        <taxon>Ecdysozoa</taxon>
        <taxon>Arthropoda</taxon>
        <taxon>Crustacea</taxon>
        <taxon>Multicrustacea</taxon>
        <taxon>Malacostraca</taxon>
        <taxon>Eumalacostraca</taxon>
        <taxon>Eucarida</taxon>
        <taxon>Decapoda</taxon>
        <taxon>Pleocyemata</taxon>
        <taxon>Astacidea</taxon>
        <taxon>Parastacoidea</taxon>
        <taxon>Parastacidae</taxon>
        <taxon>Cherax</taxon>
    </lineage>
</organism>
<dbReference type="EMBL" id="JARKIK010000038">
    <property type="protein sequence ID" value="KAK8739017.1"/>
    <property type="molecule type" value="Genomic_DNA"/>
</dbReference>
<feature type="transmembrane region" description="Helical" evidence="1">
    <location>
        <begin position="50"/>
        <end position="70"/>
    </location>
</feature>
<gene>
    <name evidence="2" type="ORF">OTU49_003788</name>
</gene>
<sequence length="262" mass="28158">AMLEERQERLRNCRVMAVVSLSFIITITPWTLRQIIAACTNSWIPGGLDYGVWVVSVGGGVVVIFIFWLLSASFRRATEETLHNRVCCGNVYYEESEEVSLAQVSQYGGAPHLGITHAGSCPAATPRLAPLSCNATPRHLPNGRLPVAAINSAAACDLEAVGEKYWGEILERTVSSTSLQNLQRIYGNGSSVCPDLRLVSTSSTLHDTRGGSSVCPDLHLVSTSSTLHDTRGGSSMCPDLHLVRSSATLPNTRGSHNAVWAP</sequence>
<reference evidence="2 3" key="1">
    <citation type="journal article" date="2024" name="BMC Genomics">
        <title>Genome assembly of redclaw crayfish (Cherax quadricarinatus) provides insights into its immune adaptation and hypoxia tolerance.</title>
        <authorList>
            <person name="Liu Z."/>
            <person name="Zheng J."/>
            <person name="Li H."/>
            <person name="Fang K."/>
            <person name="Wang S."/>
            <person name="He J."/>
            <person name="Zhou D."/>
            <person name="Weng S."/>
            <person name="Chi M."/>
            <person name="Gu Z."/>
            <person name="He J."/>
            <person name="Li F."/>
            <person name="Wang M."/>
        </authorList>
    </citation>
    <scope>NUCLEOTIDE SEQUENCE [LARGE SCALE GENOMIC DNA]</scope>
    <source>
        <strain evidence="2">ZL_2023a</strain>
    </source>
</reference>
<keyword evidence="1" id="KW-0812">Transmembrane</keyword>
<proteinExistence type="predicted"/>
<evidence type="ECO:0000313" key="2">
    <source>
        <dbReference type="EMBL" id="KAK8739017.1"/>
    </source>
</evidence>
<evidence type="ECO:0000256" key="1">
    <source>
        <dbReference type="SAM" id="Phobius"/>
    </source>
</evidence>
<dbReference type="AlphaFoldDB" id="A0AAW0XHM1"/>
<evidence type="ECO:0000313" key="3">
    <source>
        <dbReference type="Proteomes" id="UP001445076"/>
    </source>
</evidence>
<feature type="non-terminal residue" evidence="2">
    <location>
        <position position="1"/>
    </location>
</feature>
<feature type="transmembrane region" description="Helical" evidence="1">
    <location>
        <begin position="12"/>
        <end position="30"/>
    </location>
</feature>